<gene>
    <name evidence="1" type="ORF">ACCO45_011666</name>
</gene>
<evidence type="ECO:0000313" key="1">
    <source>
        <dbReference type="EMBL" id="KAL3953710.1"/>
    </source>
</evidence>
<dbReference type="Proteomes" id="UP001638806">
    <property type="component" value="Unassembled WGS sequence"/>
</dbReference>
<name>A0ACC4DBH2_PURLI</name>
<reference evidence="1" key="1">
    <citation type="submission" date="2024-12" db="EMBL/GenBank/DDBJ databases">
        <title>Comparative genomics and development of molecular markers within Purpureocillium lilacinum and among Purpureocillium species.</title>
        <authorList>
            <person name="Yeh Z.-Y."/>
            <person name="Ni N.-T."/>
            <person name="Lo P.-H."/>
            <person name="Mushyakhwo K."/>
            <person name="Lin C.-F."/>
            <person name="Nai Y.-S."/>
        </authorList>
    </citation>
    <scope>NUCLEOTIDE SEQUENCE</scope>
    <source>
        <strain evidence="1">NCHU-NPUST-175</strain>
    </source>
</reference>
<accession>A0ACC4DBH2</accession>
<proteinExistence type="predicted"/>
<organism evidence="1 2">
    <name type="scientific">Purpureocillium lilacinum</name>
    <name type="common">Paecilomyces lilacinus</name>
    <dbReference type="NCBI Taxonomy" id="33203"/>
    <lineage>
        <taxon>Eukaryota</taxon>
        <taxon>Fungi</taxon>
        <taxon>Dikarya</taxon>
        <taxon>Ascomycota</taxon>
        <taxon>Pezizomycotina</taxon>
        <taxon>Sordariomycetes</taxon>
        <taxon>Hypocreomycetidae</taxon>
        <taxon>Hypocreales</taxon>
        <taxon>Ophiocordycipitaceae</taxon>
        <taxon>Purpureocillium</taxon>
    </lineage>
</organism>
<comment type="caution">
    <text evidence="1">The sequence shown here is derived from an EMBL/GenBank/DDBJ whole genome shotgun (WGS) entry which is preliminary data.</text>
</comment>
<protein>
    <submittedName>
        <fullName evidence="1">Uncharacterized protein</fullName>
    </submittedName>
</protein>
<evidence type="ECO:0000313" key="2">
    <source>
        <dbReference type="Proteomes" id="UP001638806"/>
    </source>
</evidence>
<dbReference type="EMBL" id="JBGNUJ010000011">
    <property type="protein sequence ID" value="KAL3953710.1"/>
    <property type="molecule type" value="Genomic_DNA"/>
</dbReference>
<sequence length="137" mass="14368">MPAWVRFTGSSFSWQSIDLPPPSRGPCHQAFALDLTFAPVNRGMAPLSGRSEVSFFDGHMRKSAQAPACSLRSRPAPPAAYSVQLSAPDNVTPGAGVGSRPGDHGDHGDGAITHPPPLATQSTPSSLDKAIVTTPYY</sequence>
<keyword evidence="2" id="KW-1185">Reference proteome</keyword>